<keyword evidence="4" id="KW-1185">Reference proteome</keyword>
<keyword evidence="2" id="KW-0812">Transmembrane</keyword>
<evidence type="ECO:0000256" key="2">
    <source>
        <dbReference type="SAM" id="Phobius"/>
    </source>
</evidence>
<dbReference type="EMBL" id="BOPD01000017">
    <property type="protein sequence ID" value="GIJ33809.1"/>
    <property type="molecule type" value="Genomic_DNA"/>
</dbReference>
<sequence length="134" mass="14635">MDSPDTMGPSATVSAALAGHGENEMTTDRGPDRTRRPDEGVRLRTPDQPSALPDWMLNPPPARRTLGVRFAEGLAALPGAAAVRRRWWAWQGRRRLRERYPNTVKIVAMLAAFVASLALVLVIYALYGQVLSGG</sequence>
<organism evidence="3 4">
    <name type="scientific">Micromonospora sediminimaris</name>
    <dbReference type="NCBI Taxonomy" id="547162"/>
    <lineage>
        <taxon>Bacteria</taxon>
        <taxon>Bacillati</taxon>
        <taxon>Actinomycetota</taxon>
        <taxon>Actinomycetes</taxon>
        <taxon>Micromonosporales</taxon>
        <taxon>Micromonosporaceae</taxon>
        <taxon>Micromonospora</taxon>
    </lineage>
</organism>
<dbReference type="Proteomes" id="UP000607311">
    <property type="component" value="Unassembled WGS sequence"/>
</dbReference>
<keyword evidence="2" id="KW-1133">Transmembrane helix</keyword>
<protein>
    <submittedName>
        <fullName evidence="3">Uncharacterized protein</fullName>
    </submittedName>
</protein>
<keyword evidence="2" id="KW-0472">Membrane</keyword>
<feature type="region of interest" description="Disordered" evidence="1">
    <location>
        <begin position="1"/>
        <end position="58"/>
    </location>
</feature>
<accession>A0A9W5UQE9</accession>
<evidence type="ECO:0000256" key="1">
    <source>
        <dbReference type="SAM" id="MobiDB-lite"/>
    </source>
</evidence>
<dbReference type="AlphaFoldDB" id="A0A9W5UQE9"/>
<proteinExistence type="predicted"/>
<comment type="caution">
    <text evidence="3">The sequence shown here is derived from an EMBL/GenBank/DDBJ whole genome shotgun (WGS) entry which is preliminary data.</text>
</comment>
<evidence type="ECO:0000313" key="3">
    <source>
        <dbReference type="EMBL" id="GIJ33809.1"/>
    </source>
</evidence>
<reference evidence="3" key="1">
    <citation type="submission" date="2021-01" db="EMBL/GenBank/DDBJ databases">
        <title>Whole genome shotgun sequence of Verrucosispora sediminis NBRC 107745.</title>
        <authorList>
            <person name="Komaki H."/>
            <person name="Tamura T."/>
        </authorList>
    </citation>
    <scope>NUCLEOTIDE SEQUENCE</scope>
    <source>
        <strain evidence="3">NBRC 107745</strain>
    </source>
</reference>
<feature type="transmembrane region" description="Helical" evidence="2">
    <location>
        <begin position="104"/>
        <end position="127"/>
    </location>
</feature>
<evidence type="ECO:0000313" key="4">
    <source>
        <dbReference type="Proteomes" id="UP000607311"/>
    </source>
</evidence>
<name>A0A9W5UQE9_9ACTN</name>
<feature type="compositionally biased region" description="Basic and acidic residues" evidence="1">
    <location>
        <begin position="21"/>
        <end position="45"/>
    </location>
</feature>
<gene>
    <name evidence="3" type="ORF">Vse01_29570</name>
</gene>